<accession>A0ABW7NBR6</accession>
<comment type="caution">
    <text evidence="3">The sequence shown here is derived from an EMBL/GenBank/DDBJ whole genome shotgun (WGS) entry which is preliminary data.</text>
</comment>
<dbReference type="InterPro" id="IPR011009">
    <property type="entry name" value="Kinase-like_dom_sf"/>
</dbReference>
<reference evidence="3 4" key="1">
    <citation type="journal article" date="2013" name="Int. J. Syst. Evol. Microbiol.">
        <title>Marinoscillum luteum sp. nov., isolated from marine sediment.</title>
        <authorList>
            <person name="Cha I.T."/>
            <person name="Park S.J."/>
            <person name="Kim S.J."/>
            <person name="Kim J.G."/>
            <person name="Jung M.Y."/>
            <person name="Shin K.S."/>
            <person name="Kwon K.K."/>
            <person name="Yang S.H."/>
            <person name="Seo Y.S."/>
            <person name="Rhee S.K."/>
        </authorList>
    </citation>
    <scope>NUCLEOTIDE SEQUENCE [LARGE SCALE GENOMIC DNA]</scope>
    <source>
        <strain evidence="3 4">KCTC 23939</strain>
    </source>
</reference>
<dbReference type="InterPro" id="IPR016477">
    <property type="entry name" value="Fructo-/Ketosamine-3-kinase"/>
</dbReference>
<name>A0ABW7NBR6_9BACT</name>
<gene>
    <name evidence="3" type="ORF">ACHKAR_12185</name>
</gene>
<evidence type="ECO:0000313" key="3">
    <source>
        <dbReference type="EMBL" id="MFH6984204.1"/>
    </source>
</evidence>
<dbReference type="GO" id="GO:0016301">
    <property type="term" value="F:kinase activity"/>
    <property type="evidence" value="ECO:0007669"/>
    <property type="project" value="UniProtKB-KW"/>
</dbReference>
<dbReference type="Gene3D" id="3.30.200.20">
    <property type="entry name" value="Phosphorylase Kinase, domain 1"/>
    <property type="match status" value="1"/>
</dbReference>
<proteinExistence type="inferred from homology"/>
<sequence length="290" mass="33310">MSGSENLFLAAVLFQSTGTNHLIREIRPISGGDINEALKVTTDQHTYFVKWNTYSENLFERELHGLSLLRECGCVGVPQAFKHGQIGDRRYLVLEYLHPAPQKDHFWESFGQSIARLHQHTADYYGLDHDNHIGRLPQMNQPTSDWIDFFIENRLEVQIRLAHEKGLITTDLLGSFEKLYGQLESLIPAEPASLLHGDLWGGNFMSGPGGEPYIYDPAVYYGHREMDLAFTRLFGGFEPDFYEAYDQQYPLEPGFEERADLYNLYPMLVHVNLFGPSYLTGIRRTLKLFL</sequence>
<evidence type="ECO:0000256" key="1">
    <source>
        <dbReference type="ARBA" id="ARBA00009460"/>
    </source>
</evidence>
<organism evidence="3 4">
    <name type="scientific">Marinoscillum luteum</name>
    <dbReference type="NCBI Taxonomy" id="861051"/>
    <lineage>
        <taxon>Bacteria</taxon>
        <taxon>Pseudomonadati</taxon>
        <taxon>Bacteroidota</taxon>
        <taxon>Cytophagia</taxon>
        <taxon>Cytophagales</taxon>
        <taxon>Reichenbachiellaceae</taxon>
        <taxon>Marinoscillum</taxon>
    </lineage>
</organism>
<comment type="similarity">
    <text evidence="1 2">Belongs to the fructosamine kinase family.</text>
</comment>
<keyword evidence="2 3" id="KW-0418">Kinase</keyword>
<dbReference type="Proteomes" id="UP001610063">
    <property type="component" value="Unassembled WGS sequence"/>
</dbReference>
<dbReference type="PANTHER" id="PTHR12149:SF8">
    <property type="entry name" value="PROTEIN-RIBULOSAMINE 3-KINASE"/>
    <property type="match status" value="1"/>
</dbReference>
<dbReference type="Pfam" id="PF03881">
    <property type="entry name" value="Fructosamin_kin"/>
    <property type="match status" value="1"/>
</dbReference>
<keyword evidence="4" id="KW-1185">Reference proteome</keyword>
<dbReference type="EMBL" id="JBIPKE010000017">
    <property type="protein sequence ID" value="MFH6984204.1"/>
    <property type="molecule type" value="Genomic_DNA"/>
</dbReference>
<dbReference type="RefSeq" id="WP_395417599.1">
    <property type="nucleotide sequence ID" value="NZ_JBIPKE010000017.1"/>
</dbReference>
<keyword evidence="2" id="KW-0808">Transferase</keyword>
<dbReference type="SUPFAM" id="SSF56112">
    <property type="entry name" value="Protein kinase-like (PK-like)"/>
    <property type="match status" value="1"/>
</dbReference>
<evidence type="ECO:0000313" key="4">
    <source>
        <dbReference type="Proteomes" id="UP001610063"/>
    </source>
</evidence>
<evidence type="ECO:0000256" key="2">
    <source>
        <dbReference type="PIRNR" id="PIRNR006221"/>
    </source>
</evidence>
<dbReference type="Gene3D" id="3.90.1200.10">
    <property type="match status" value="1"/>
</dbReference>
<dbReference type="PANTHER" id="PTHR12149">
    <property type="entry name" value="FRUCTOSAMINE 3 KINASE-RELATED PROTEIN"/>
    <property type="match status" value="1"/>
</dbReference>
<dbReference type="PIRSF" id="PIRSF006221">
    <property type="entry name" value="Ketosamine-3-kinase"/>
    <property type="match status" value="1"/>
</dbReference>
<protein>
    <submittedName>
        <fullName evidence="3">Fructosamine kinase family protein</fullName>
    </submittedName>
</protein>